<dbReference type="InterPro" id="IPR046342">
    <property type="entry name" value="CBS_dom_sf"/>
</dbReference>
<dbReference type="AlphaFoldDB" id="A0A9E8RZT6"/>
<evidence type="ECO:0000313" key="5">
    <source>
        <dbReference type="Proteomes" id="UP001164726"/>
    </source>
</evidence>
<dbReference type="SMART" id="SM00116">
    <property type="entry name" value="CBS"/>
    <property type="match status" value="2"/>
</dbReference>
<name>A0A9E8RZT6_9BACI</name>
<dbReference type="PANTHER" id="PTHR43080">
    <property type="entry name" value="CBS DOMAIN-CONTAINING PROTEIN CBSX3, MITOCHONDRIAL"/>
    <property type="match status" value="1"/>
</dbReference>
<dbReference type="CDD" id="cd04622">
    <property type="entry name" value="CBS_pair_HRP1_like"/>
    <property type="match status" value="1"/>
</dbReference>
<dbReference type="InterPro" id="IPR000644">
    <property type="entry name" value="CBS_dom"/>
</dbReference>
<dbReference type="RefSeq" id="WP_275421904.1">
    <property type="nucleotide sequence ID" value="NZ_CP106877.1"/>
</dbReference>
<sequence length="145" mass="16106">MKVADIMSRDVKVCSYFDSIFDAAKKMKKFDIGSLPVVDGNRLIGIITDRDLVIRGMAEQLPLSTKVEQLMTTDVKTVLKNQGVEEVAELMAEEQIRRVPVVEGETLIGIVSLGDLAVDNQTDEKAKIALSEISEERTEGEQFFN</sequence>
<evidence type="ECO:0000256" key="2">
    <source>
        <dbReference type="PROSITE-ProRule" id="PRU00703"/>
    </source>
</evidence>
<dbReference type="PROSITE" id="PS51371">
    <property type="entry name" value="CBS"/>
    <property type="match status" value="2"/>
</dbReference>
<dbReference type="Pfam" id="PF00571">
    <property type="entry name" value="CBS"/>
    <property type="match status" value="2"/>
</dbReference>
<dbReference type="Gene3D" id="3.10.580.10">
    <property type="entry name" value="CBS-domain"/>
    <property type="match status" value="1"/>
</dbReference>
<dbReference type="PANTHER" id="PTHR43080:SF2">
    <property type="entry name" value="CBS DOMAIN-CONTAINING PROTEIN"/>
    <property type="match status" value="1"/>
</dbReference>
<dbReference type="KEGG" id="fhl:OE105_06325"/>
<accession>A0A9E8RZT6</accession>
<dbReference type="Proteomes" id="UP001164726">
    <property type="component" value="Chromosome"/>
</dbReference>
<organism evidence="4 5">
    <name type="scientific">Fervidibacillus halotolerans</name>
    <dbReference type="NCBI Taxonomy" id="2980027"/>
    <lineage>
        <taxon>Bacteria</taxon>
        <taxon>Bacillati</taxon>
        <taxon>Bacillota</taxon>
        <taxon>Bacilli</taxon>
        <taxon>Bacillales</taxon>
        <taxon>Bacillaceae</taxon>
        <taxon>Fervidibacillus</taxon>
    </lineage>
</organism>
<reference evidence="4" key="1">
    <citation type="submission" date="2022-09" db="EMBL/GenBank/DDBJ databases">
        <title>Complete Genomes of Fervidibacillus albus and Fervidibacillus halotolerans isolated from tidal flat sediments.</title>
        <authorList>
            <person name="Kwon K.K."/>
            <person name="Yang S.-H."/>
            <person name="Park M.J."/>
            <person name="Oh H.-M."/>
        </authorList>
    </citation>
    <scope>NUCLEOTIDE SEQUENCE</scope>
    <source>
        <strain evidence="4">MEBiC13594</strain>
    </source>
</reference>
<keyword evidence="1 2" id="KW-0129">CBS domain</keyword>
<evidence type="ECO:0000313" key="4">
    <source>
        <dbReference type="EMBL" id="WAA13713.1"/>
    </source>
</evidence>
<dbReference type="InterPro" id="IPR051257">
    <property type="entry name" value="Diverse_CBS-Domain"/>
</dbReference>
<evidence type="ECO:0000256" key="1">
    <source>
        <dbReference type="ARBA" id="ARBA00023122"/>
    </source>
</evidence>
<protein>
    <submittedName>
        <fullName evidence="4">CBS domain-containing protein</fullName>
    </submittedName>
</protein>
<feature type="domain" description="CBS" evidence="3">
    <location>
        <begin position="71"/>
        <end position="127"/>
    </location>
</feature>
<feature type="domain" description="CBS" evidence="3">
    <location>
        <begin position="7"/>
        <end position="63"/>
    </location>
</feature>
<dbReference type="SUPFAM" id="SSF54631">
    <property type="entry name" value="CBS-domain pair"/>
    <property type="match status" value="1"/>
</dbReference>
<proteinExistence type="predicted"/>
<keyword evidence="5" id="KW-1185">Reference proteome</keyword>
<dbReference type="EMBL" id="CP106877">
    <property type="protein sequence ID" value="WAA13713.1"/>
    <property type="molecule type" value="Genomic_DNA"/>
</dbReference>
<gene>
    <name evidence="4" type="ORF">OE105_06325</name>
</gene>
<evidence type="ECO:0000259" key="3">
    <source>
        <dbReference type="PROSITE" id="PS51371"/>
    </source>
</evidence>